<dbReference type="GO" id="GO:0044774">
    <property type="term" value="P:mitotic DNA integrity checkpoint signaling"/>
    <property type="evidence" value="ECO:0007669"/>
    <property type="project" value="TreeGrafter"/>
</dbReference>
<dbReference type="GO" id="GO:0031297">
    <property type="term" value="P:replication fork processing"/>
    <property type="evidence" value="ECO:0007669"/>
    <property type="project" value="TreeGrafter"/>
</dbReference>
<dbReference type="GO" id="GO:0000014">
    <property type="term" value="F:single-stranded DNA endodeoxyribonuclease activity"/>
    <property type="evidence" value="ECO:0007669"/>
    <property type="project" value="TreeGrafter"/>
</dbReference>
<dbReference type="InterPro" id="IPR052709">
    <property type="entry name" value="Transposase-MT_Hybrid"/>
</dbReference>
<dbReference type="GO" id="GO:0015074">
    <property type="term" value="P:DNA integration"/>
    <property type="evidence" value="ECO:0007669"/>
    <property type="project" value="TreeGrafter"/>
</dbReference>
<dbReference type="GO" id="GO:0042800">
    <property type="term" value="F:histone H3K4 methyltransferase activity"/>
    <property type="evidence" value="ECO:0007669"/>
    <property type="project" value="TreeGrafter"/>
</dbReference>
<dbReference type="GeneTree" id="ENSGT00440000033232"/>
<dbReference type="InterPro" id="IPR001888">
    <property type="entry name" value="Transposase_1"/>
</dbReference>
<dbReference type="GO" id="GO:0044547">
    <property type="term" value="F:DNA topoisomerase binding"/>
    <property type="evidence" value="ECO:0007669"/>
    <property type="project" value="TreeGrafter"/>
</dbReference>
<evidence type="ECO:0000313" key="2">
    <source>
        <dbReference type="Proteomes" id="UP000694561"/>
    </source>
</evidence>
<dbReference type="GO" id="GO:0005634">
    <property type="term" value="C:nucleus"/>
    <property type="evidence" value="ECO:0007669"/>
    <property type="project" value="TreeGrafter"/>
</dbReference>
<dbReference type="GO" id="GO:0000793">
    <property type="term" value="C:condensed chromosome"/>
    <property type="evidence" value="ECO:0007669"/>
    <property type="project" value="TreeGrafter"/>
</dbReference>
<dbReference type="Gene3D" id="1.10.10.10">
    <property type="entry name" value="Winged helix-like DNA-binding domain superfamily/Winged helix DNA-binding domain"/>
    <property type="match status" value="1"/>
</dbReference>
<dbReference type="PANTHER" id="PTHR46060">
    <property type="entry name" value="MARINER MOS1 TRANSPOSASE-LIKE PROTEIN"/>
    <property type="match status" value="1"/>
</dbReference>
<protein>
    <recommendedName>
        <fullName evidence="3">Histone-lysine N-methyltransferase SETMAR</fullName>
    </recommendedName>
</protein>
<dbReference type="InterPro" id="IPR036388">
    <property type="entry name" value="WH-like_DNA-bd_sf"/>
</dbReference>
<reference evidence="1" key="1">
    <citation type="submission" date="2025-08" db="UniProtKB">
        <authorList>
            <consortium name="Ensembl"/>
        </authorList>
    </citation>
    <scope>IDENTIFICATION</scope>
</reference>
<dbReference type="InterPro" id="IPR036397">
    <property type="entry name" value="RNaseH_sf"/>
</dbReference>
<dbReference type="Pfam" id="PF01359">
    <property type="entry name" value="Transposase_1"/>
    <property type="match status" value="1"/>
</dbReference>
<evidence type="ECO:0008006" key="3">
    <source>
        <dbReference type="Google" id="ProtNLM"/>
    </source>
</evidence>
<dbReference type="Ensembl" id="ENSMMNT00015011926.1">
    <property type="protein sequence ID" value="ENSMMNP00015010894.1"/>
    <property type="gene ID" value="ENSMMNG00015008101.1"/>
</dbReference>
<proteinExistence type="predicted"/>
<sequence>MSKVVCEVSCWRLPLDNAPQTGRPVEVDSDQIETLIENNQHYTMREIADILKISRSSAENHLHQLGYVNRFDAWVPHKLSEKNLLDRISTCNSPLKHNENVPFLKQIVTGDKKWILYNNVEWKRSWGKRNEPPSTTPKASLHPKKVMLCIWWDWKGVLYYTELLLENKMINSNKYCSQLDQLKAALDEKRPELVNRKRILFHQDSARLRVSLLTRQKLLQLGWEVL</sequence>
<dbReference type="GO" id="GO:0046975">
    <property type="term" value="F:histone H3K36 methyltransferase activity"/>
    <property type="evidence" value="ECO:0007669"/>
    <property type="project" value="TreeGrafter"/>
</dbReference>
<evidence type="ECO:0000313" key="1">
    <source>
        <dbReference type="Ensembl" id="ENSMMNP00015010894.1"/>
    </source>
</evidence>
<keyword evidence="2" id="KW-1185">Reference proteome</keyword>
<dbReference type="AlphaFoldDB" id="A0A8C6B8K2"/>
<dbReference type="Proteomes" id="UP000694561">
    <property type="component" value="Unplaced"/>
</dbReference>
<name>A0A8C6B8K2_MONMO</name>
<reference evidence="1" key="2">
    <citation type="submission" date="2025-09" db="UniProtKB">
        <authorList>
            <consortium name="Ensembl"/>
        </authorList>
    </citation>
    <scope>IDENTIFICATION</scope>
</reference>
<organism evidence="1 2">
    <name type="scientific">Monodon monoceros</name>
    <name type="common">Narwhal</name>
    <name type="synonym">Ceratodon monodon</name>
    <dbReference type="NCBI Taxonomy" id="40151"/>
    <lineage>
        <taxon>Eukaryota</taxon>
        <taxon>Metazoa</taxon>
        <taxon>Chordata</taxon>
        <taxon>Craniata</taxon>
        <taxon>Vertebrata</taxon>
        <taxon>Euteleostomi</taxon>
        <taxon>Mammalia</taxon>
        <taxon>Eutheria</taxon>
        <taxon>Laurasiatheria</taxon>
        <taxon>Artiodactyla</taxon>
        <taxon>Whippomorpha</taxon>
        <taxon>Cetacea</taxon>
        <taxon>Odontoceti</taxon>
        <taxon>Monodontidae</taxon>
        <taxon>Monodon</taxon>
    </lineage>
</organism>
<accession>A0A8C6B8K2</accession>
<dbReference type="GO" id="GO:0003690">
    <property type="term" value="F:double-stranded DNA binding"/>
    <property type="evidence" value="ECO:0007669"/>
    <property type="project" value="TreeGrafter"/>
</dbReference>
<dbReference type="GO" id="GO:0006303">
    <property type="term" value="P:double-strand break repair via nonhomologous end joining"/>
    <property type="evidence" value="ECO:0007669"/>
    <property type="project" value="TreeGrafter"/>
</dbReference>
<dbReference type="Gene3D" id="3.30.420.10">
    <property type="entry name" value="Ribonuclease H-like superfamily/Ribonuclease H"/>
    <property type="match status" value="1"/>
</dbReference>
<dbReference type="GO" id="GO:0035861">
    <property type="term" value="C:site of double-strand break"/>
    <property type="evidence" value="ECO:0007669"/>
    <property type="project" value="TreeGrafter"/>
</dbReference>
<dbReference type="PANTHER" id="PTHR46060:SF2">
    <property type="entry name" value="HISTONE-LYSINE N-METHYLTRANSFERASE SETMAR"/>
    <property type="match status" value="1"/>
</dbReference>
<dbReference type="GO" id="GO:0000729">
    <property type="term" value="P:DNA double-strand break processing"/>
    <property type="evidence" value="ECO:0007669"/>
    <property type="project" value="TreeGrafter"/>
</dbReference>
<dbReference type="GO" id="GO:0003697">
    <property type="term" value="F:single-stranded DNA binding"/>
    <property type="evidence" value="ECO:0007669"/>
    <property type="project" value="TreeGrafter"/>
</dbReference>